<feature type="region of interest" description="Disordered" evidence="5">
    <location>
        <begin position="459"/>
        <end position="481"/>
    </location>
</feature>
<comment type="subcellular location">
    <subcellularLocation>
        <location evidence="1">Membrane</location>
        <topology evidence="1">Multi-pass membrane protein</topology>
    </subcellularLocation>
</comment>
<dbReference type="Proteomes" id="UP000663873">
    <property type="component" value="Unassembled WGS sequence"/>
</dbReference>
<feature type="transmembrane region" description="Helical" evidence="6">
    <location>
        <begin position="196"/>
        <end position="215"/>
    </location>
</feature>
<evidence type="ECO:0000313" key="8">
    <source>
        <dbReference type="EMBL" id="CAF4543619.1"/>
    </source>
</evidence>
<dbReference type="GO" id="GO:0016020">
    <property type="term" value="C:membrane"/>
    <property type="evidence" value="ECO:0007669"/>
    <property type="project" value="UniProtKB-SubCell"/>
</dbReference>
<feature type="transmembrane region" description="Helical" evidence="6">
    <location>
        <begin position="327"/>
        <end position="343"/>
    </location>
</feature>
<dbReference type="PANTHER" id="PTHR10924:SF27">
    <property type="entry name" value="SOLUTE CARRIER FAMILY 49 MEMBER 4"/>
    <property type="match status" value="1"/>
</dbReference>
<dbReference type="Gene3D" id="1.20.1250.20">
    <property type="entry name" value="MFS general substrate transporter like domains"/>
    <property type="match status" value="1"/>
</dbReference>
<evidence type="ECO:0000313" key="7">
    <source>
        <dbReference type="EMBL" id="CAF3127393.1"/>
    </source>
</evidence>
<feature type="transmembrane region" description="Helical" evidence="6">
    <location>
        <begin position="134"/>
        <end position="157"/>
    </location>
</feature>
<dbReference type="Pfam" id="PF07690">
    <property type="entry name" value="MFS_1"/>
    <property type="match status" value="1"/>
</dbReference>
<keyword evidence="2 6" id="KW-0812">Transmembrane</keyword>
<reference evidence="7" key="1">
    <citation type="submission" date="2021-02" db="EMBL/GenBank/DDBJ databases">
        <authorList>
            <person name="Nowell W R."/>
        </authorList>
    </citation>
    <scope>NUCLEOTIDE SEQUENCE</scope>
</reference>
<evidence type="ECO:0000256" key="3">
    <source>
        <dbReference type="ARBA" id="ARBA00022989"/>
    </source>
</evidence>
<keyword evidence="4 6" id="KW-0472">Membrane</keyword>
<evidence type="ECO:0000256" key="4">
    <source>
        <dbReference type="ARBA" id="ARBA00023136"/>
    </source>
</evidence>
<sequence>MSNEADLLVPSDNASSYRLYPQRFYVLAVFSLLAFNQCLIWITFSPIARSVETYYKIDEATVDLLLNWGPIIFIPCLPLTYILLNKRNGLRRCIILLAVTDFIATALRVIPSIVTSPSSPHFSAISMPFMYAGQILNAACGPLAMAPVSQLSCLWFGPNQRTRATTVGIVAHKLGAAIAFLISPAIVTAPEYIPRLLYVHLCLAFVACVLTLVYFPAQPPTPPSHAAEFLMLHRTSEESNSSWRTSMKNVWRCMTTPSYVLLSTAGGLVGGAFGAWTSLFDVILKPENYTEQQSGWFGFGALVSCIVGLLCMGALADTHYFLRRRKILVVLSFIGGFIAIFWFELSVHTVFYEKPILHSTAVTIGLSVAVAGLFQGAVLPLIYEAIAEIMFPLPESLSASILLQWLNVTVLILLFIAPNREKLINLLVLIALGTCIIMSCIARFSYTRRDADEKKQYQKEDESLLNYDSMNPCGNETIDQP</sequence>
<dbReference type="InterPro" id="IPR036259">
    <property type="entry name" value="MFS_trans_sf"/>
</dbReference>
<keyword evidence="3 6" id="KW-1133">Transmembrane helix</keyword>
<feature type="transmembrane region" description="Helical" evidence="6">
    <location>
        <begin position="93"/>
        <end position="114"/>
    </location>
</feature>
<organism evidence="7 9">
    <name type="scientific">Rotaria socialis</name>
    <dbReference type="NCBI Taxonomy" id="392032"/>
    <lineage>
        <taxon>Eukaryota</taxon>
        <taxon>Metazoa</taxon>
        <taxon>Spiralia</taxon>
        <taxon>Gnathifera</taxon>
        <taxon>Rotifera</taxon>
        <taxon>Eurotatoria</taxon>
        <taxon>Bdelloidea</taxon>
        <taxon>Philodinida</taxon>
        <taxon>Philodinidae</taxon>
        <taxon>Rotaria</taxon>
    </lineage>
</organism>
<gene>
    <name evidence="7" type="ORF">TIS948_LOCUS8339</name>
    <name evidence="8" type="ORF">UJA718_LOCUS28915</name>
</gene>
<dbReference type="EMBL" id="CAJOBP010008927">
    <property type="protein sequence ID" value="CAF4543619.1"/>
    <property type="molecule type" value="Genomic_DNA"/>
</dbReference>
<evidence type="ECO:0000256" key="1">
    <source>
        <dbReference type="ARBA" id="ARBA00004141"/>
    </source>
</evidence>
<feature type="transmembrane region" description="Helical" evidence="6">
    <location>
        <begin position="24"/>
        <end position="44"/>
    </location>
</feature>
<comment type="caution">
    <text evidence="7">The sequence shown here is derived from an EMBL/GenBank/DDBJ whole genome shotgun (WGS) entry which is preliminary data.</text>
</comment>
<name>A0A817NWD2_9BILA</name>
<proteinExistence type="predicted"/>
<keyword evidence="10" id="KW-1185">Reference proteome</keyword>
<dbReference type="OrthoDB" id="422206at2759"/>
<dbReference type="InterPro" id="IPR011701">
    <property type="entry name" value="MFS"/>
</dbReference>
<dbReference type="SUPFAM" id="SSF103473">
    <property type="entry name" value="MFS general substrate transporter"/>
    <property type="match status" value="1"/>
</dbReference>
<feature type="transmembrane region" description="Helical" evidence="6">
    <location>
        <begin position="256"/>
        <end position="276"/>
    </location>
</feature>
<evidence type="ECO:0000256" key="5">
    <source>
        <dbReference type="SAM" id="MobiDB-lite"/>
    </source>
</evidence>
<feature type="transmembrane region" description="Helical" evidence="6">
    <location>
        <begin position="423"/>
        <end position="446"/>
    </location>
</feature>
<dbReference type="InterPro" id="IPR049680">
    <property type="entry name" value="FLVCR1-2_SLC49-like"/>
</dbReference>
<accession>A0A817NWD2</accession>
<dbReference type="EMBL" id="CAJNXB010001064">
    <property type="protein sequence ID" value="CAF3127393.1"/>
    <property type="molecule type" value="Genomic_DNA"/>
</dbReference>
<evidence type="ECO:0000256" key="2">
    <source>
        <dbReference type="ARBA" id="ARBA00022692"/>
    </source>
</evidence>
<protein>
    <submittedName>
        <fullName evidence="7">Uncharacterized protein</fullName>
    </submittedName>
</protein>
<feature type="transmembrane region" description="Helical" evidence="6">
    <location>
        <begin position="363"/>
        <end position="385"/>
    </location>
</feature>
<feature type="transmembrane region" description="Helical" evidence="6">
    <location>
        <begin position="64"/>
        <end position="84"/>
    </location>
</feature>
<feature type="compositionally biased region" description="Polar residues" evidence="5">
    <location>
        <begin position="466"/>
        <end position="481"/>
    </location>
</feature>
<feature type="transmembrane region" description="Helical" evidence="6">
    <location>
        <begin position="169"/>
        <end position="190"/>
    </location>
</feature>
<dbReference type="GO" id="GO:0022857">
    <property type="term" value="F:transmembrane transporter activity"/>
    <property type="evidence" value="ECO:0007669"/>
    <property type="project" value="InterPro"/>
</dbReference>
<evidence type="ECO:0000256" key="6">
    <source>
        <dbReference type="SAM" id="Phobius"/>
    </source>
</evidence>
<dbReference type="PANTHER" id="PTHR10924">
    <property type="entry name" value="MAJOR FACILITATOR SUPERFAMILY PROTEIN-RELATED"/>
    <property type="match status" value="1"/>
</dbReference>
<feature type="transmembrane region" description="Helical" evidence="6">
    <location>
        <begin position="397"/>
        <end position="417"/>
    </location>
</feature>
<evidence type="ECO:0000313" key="10">
    <source>
        <dbReference type="Proteomes" id="UP000663873"/>
    </source>
</evidence>
<dbReference type="Proteomes" id="UP000663825">
    <property type="component" value="Unassembled WGS sequence"/>
</dbReference>
<dbReference type="AlphaFoldDB" id="A0A817NWD2"/>
<evidence type="ECO:0000313" key="9">
    <source>
        <dbReference type="Proteomes" id="UP000663825"/>
    </source>
</evidence>
<feature type="transmembrane region" description="Helical" evidence="6">
    <location>
        <begin position="296"/>
        <end position="315"/>
    </location>
</feature>